<evidence type="ECO:0000313" key="2">
    <source>
        <dbReference type="Proteomes" id="UP000886501"/>
    </source>
</evidence>
<gene>
    <name evidence="1" type="ORF">BDM02DRAFT_3183110</name>
</gene>
<reference evidence="1" key="1">
    <citation type="submission" date="2019-10" db="EMBL/GenBank/DDBJ databases">
        <authorList>
            <consortium name="DOE Joint Genome Institute"/>
            <person name="Kuo A."/>
            <person name="Miyauchi S."/>
            <person name="Kiss E."/>
            <person name="Drula E."/>
            <person name="Kohler A."/>
            <person name="Sanchez-Garcia M."/>
            <person name="Andreopoulos B."/>
            <person name="Barry K.W."/>
            <person name="Bonito G."/>
            <person name="Buee M."/>
            <person name="Carver A."/>
            <person name="Chen C."/>
            <person name="Cichocki N."/>
            <person name="Clum A."/>
            <person name="Culley D."/>
            <person name="Crous P.W."/>
            <person name="Fauchery L."/>
            <person name="Girlanda M."/>
            <person name="Hayes R."/>
            <person name="Keri Z."/>
            <person name="Labutti K."/>
            <person name="Lipzen A."/>
            <person name="Lombard V."/>
            <person name="Magnuson J."/>
            <person name="Maillard F."/>
            <person name="Morin E."/>
            <person name="Murat C."/>
            <person name="Nolan M."/>
            <person name="Ohm R."/>
            <person name="Pangilinan J."/>
            <person name="Pereira M."/>
            <person name="Perotto S."/>
            <person name="Peter M."/>
            <person name="Riley R."/>
            <person name="Sitrit Y."/>
            <person name="Stielow B."/>
            <person name="Szollosi G."/>
            <person name="Zifcakova L."/>
            <person name="Stursova M."/>
            <person name="Spatafora J.W."/>
            <person name="Tedersoo L."/>
            <person name="Vaario L.-M."/>
            <person name="Yamada A."/>
            <person name="Yan M."/>
            <person name="Wang P."/>
            <person name="Xu J."/>
            <person name="Bruns T."/>
            <person name="Baldrian P."/>
            <person name="Vilgalys R."/>
            <person name="Henrissat B."/>
            <person name="Grigoriev I.V."/>
            <person name="Hibbett D."/>
            <person name="Nagy L.G."/>
            <person name="Martin F.M."/>
        </authorList>
    </citation>
    <scope>NUCLEOTIDE SEQUENCE</scope>
    <source>
        <strain evidence="1">P2</strain>
    </source>
</reference>
<protein>
    <submittedName>
        <fullName evidence="1">Uncharacterized protein</fullName>
    </submittedName>
</protein>
<accession>A0ACB6ZUM8</accession>
<dbReference type="EMBL" id="MU117965">
    <property type="protein sequence ID" value="KAF9653154.1"/>
    <property type="molecule type" value="Genomic_DNA"/>
</dbReference>
<reference evidence="1" key="2">
    <citation type="journal article" date="2020" name="Nat. Commun.">
        <title>Large-scale genome sequencing of mycorrhizal fungi provides insights into the early evolution of symbiotic traits.</title>
        <authorList>
            <person name="Miyauchi S."/>
            <person name="Kiss E."/>
            <person name="Kuo A."/>
            <person name="Drula E."/>
            <person name="Kohler A."/>
            <person name="Sanchez-Garcia M."/>
            <person name="Morin E."/>
            <person name="Andreopoulos B."/>
            <person name="Barry K.W."/>
            <person name="Bonito G."/>
            <person name="Buee M."/>
            <person name="Carver A."/>
            <person name="Chen C."/>
            <person name="Cichocki N."/>
            <person name="Clum A."/>
            <person name="Culley D."/>
            <person name="Crous P.W."/>
            <person name="Fauchery L."/>
            <person name="Girlanda M."/>
            <person name="Hayes R.D."/>
            <person name="Keri Z."/>
            <person name="LaButti K."/>
            <person name="Lipzen A."/>
            <person name="Lombard V."/>
            <person name="Magnuson J."/>
            <person name="Maillard F."/>
            <person name="Murat C."/>
            <person name="Nolan M."/>
            <person name="Ohm R.A."/>
            <person name="Pangilinan J."/>
            <person name="Pereira M.F."/>
            <person name="Perotto S."/>
            <person name="Peter M."/>
            <person name="Pfister S."/>
            <person name="Riley R."/>
            <person name="Sitrit Y."/>
            <person name="Stielow J.B."/>
            <person name="Szollosi G."/>
            <person name="Zifcakova L."/>
            <person name="Stursova M."/>
            <person name="Spatafora J.W."/>
            <person name="Tedersoo L."/>
            <person name="Vaario L.M."/>
            <person name="Yamada A."/>
            <person name="Yan M."/>
            <person name="Wang P."/>
            <person name="Xu J."/>
            <person name="Bruns T."/>
            <person name="Baldrian P."/>
            <person name="Vilgalys R."/>
            <person name="Dunand C."/>
            <person name="Henrissat B."/>
            <person name="Grigoriev I.V."/>
            <person name="Hibbett D."/>
            <person name="Nagy L.G."/>
            <person name="Martin F.M."/>
        </authorList>
    </citation>
    <scope>NUCLEOTIDE SEQUENCE</scope>
    <source>
        <strain evidence="1">P2</strain>
    </source>
</reference>
<name>A0ACB6ZUM8_THEGA</name>
<keyword evidence="2" id="KW-1185">Reference proteome</keyword>
<organism evidence="1 2">
    <name type="scientific">Thelephora ganbajun</name>
    <name type="common">Ganba fungus</name>
    <dbReference type="NCBI Taxonomy" id="370292"/>
    <lineage>
        <taxon>Eukaryota</taxon>
        <taxon>Fungi</taxon>
        <taxon>Dikarya</taxon>
        <taxon>Basidiomycota</taxon>
        <taxon>Agaricomycotina</taxon>
        <taxon>Agaricomycetes</taxon>
        <taxon>Thelephorales</taxon>
        <taxon>Thelephoraceae</taxon>
        <taxon>Thelephora</taxon>
    </lineage>
</organism>
<dbReference type="Proteomes" id="UP000886501">
    <property type="component" value="Unassembled WGS sequence"/>
</dbReference>
<evidence type="ECO:0000313" key="1">
    <source>
        <dbReference type="EMBL" id="KAF9653154.1"/>
    </source>
</evidence>
<proteinExistence type="predicted"/>
<comment type="caution">
    <text evidence="1">The sequence shown here is derived from an EMBL/GenBank/DDBJ whole genome shotgun (WGS) entry which is preliminary data.</text>
</comment>
<sequence>MLLSSLFLILAACAIGFTSAAVAPHSPARRSSRHNALQPFQKRASGQFTYYAAGMGACGKQNTNDDFIVALNTPSWAGGSHCFETVTITINGKTIPAQVVDRCESCGPGDLDFSPGLFHSFGGTDGQGVMYGTWHFGGEEPKTDPVPTTTTSVNPQPSSTSTSTLPSSTSTPPSSTASEPPKTSSLSSSPSSSSSSNVAAPTPTGVLAQSLLSLGDLGGLILAAGTAH</sequence>